<dbReference type="PRINTS" id="PR00050">
    <property type="entry name" value="COLDSHOCK"/>
</dbReference>
<reference evidence="8 9" key="1">
    <citation type="submission" date="2014-11" db="EMBL/GenBank/DDBJ databases">
        <title>Draft genome sequence of Kirrobacter mercurialis.</title>
        <authorList>
            <person name="Coil D.A."/>
            <person name="Eisen J.A."/>
        </authorList>
    </citation>
    <scope>NUCLEOTIDE SEQUENCE [LARGE SCALE GENOMIC DNA]</scope>
    <source>
        <strain evidence="8 9">Coronado</strain>
    </source>
</reference>
<dbReference type="Pfam" id="PF00313">
    <property type="entry name" value="CSD"/>
    <property type="match status" value="1"/>
</dbReference>
<keyword evidence="9" id="KW-1185">Reference proteome</keyword>
<comment type="subcellular location">
    <subcellularLocation>
        <location evidence="1">Cytoplasm</location>
    </subcellularLocation>
</comment>
<dbReference type="InterPro" id="IPR012156">
    <property type="entry name" value="Cold_shock_CspA"/>
</dbReference>
<evidence type="ECO:0000256" key="2">
    <source>
        <dbReference type="ARBA" id="ARBA00022490"/>
    </source>
</evidence>
<dbReference type="SMART" id="SM00357">
    <property type="entry name" value="CSP"/>
    <property type="match status" value="1"/>
</dbReference>
<dbReference type="AlphaFoldDB" id="A0A0B2BVG5"/>
<accession>A0A0B2BVG5</accession>
<evidence type="ECO:0000256" key="4">
    <source>
        <dbReference type="ARBA" id="ARBA00023125"/>
    </source>
</evidence>
<keyword evidence="5" id="KW-0010">Activator</keyword>
<keyword evidence="4" id="KW-0238">DNA-binding</keyword>
<sequence length="70" mass="7700">MSFTGTVKFFNADKGYGFIAPDGQGADAFVHISAVERAGMTTLKQEQRVRYELEQDRRGKTSAVNLEAAD</sequence>
<organism evidence="8 9">
    <name type="scientific">Croceibacterium mercuriale</name>
    <dbReference type="NCBI Taxonomy" id="1572751"/>
    <lineage>
        <taxon>Bacteria</taxon>
        <taxon>Pseudomonadati</taxon>
        <taxon>Pseudomonadota</taxon>
        <taxon>Alphaproteobacteria</taxon>
        <taxon>Sphingomonadales</taxon>
        <taxon>Erythrobacteraceae</taxon>
        <taxon>Croceibacterium</taxon>
    </lineage>
</organism>
<gene>
    <name evidence="8" type="ORF">PK98_02875</name>
</gene>
<dbReference type="PANTHER" id="PTHR46565:SF20">
    <property type="entry name" value="COLD SHOCK DOMAIN-CONTAINING PROTEIN 4"/>
    <property type="match status" value="1"/>
</dbReference>
<dbReference type="InterPro" id="IPR011129">
    <property type="entry name" value="CSD"/>
</dbReference>
<evidence type="ECO:0000256" key="5">
    <source>
        <dbReference type="ARBA" id="ARBA00023159"/>
    </source>
</evidence>
<keyword evidence="6" id="KW-0804">Transcription</keyword>
<dbReference type="SUPFAM" id="SSF50249">
    <property type="entry name" value="Nucleic acid-binding proteins"/>
    <property type="match status" value="1"/>
</dbReference>
<dbReference type="STRING" id="1572751.PK98_02875"/>
<evidence type="ECO:0000256" key="3">
    <source>
        <dbReference type="ARBA" id="ARBA00023015"/>
    </source>
</evidence>
<evidence type="ECO:0000313" key="9">
    <source>
        <dbReference type="Proteomes" id="UP000030988"/>
    </source>
</evidence>
<evidence type="ECO:0000259" key="7">
    <source>
        <dbReference type="PROSITE" id="PS51857"/>
    </source>
</evidence>
<protein>
    <submittedName>
        <fullName evidence="8">Cold-shock protein</fullName>
    </submittedName>
</protein>
<dbReference type="PANTHER" id="PTHR46565">
    <property type="entry name" value="COLD SHOCK DOMAIN PROTEIN 2"/>
    <property type="match status" value="1"/>
</dbReference>
<dbReference type="PROSITE" id="PS51857">
    <property type="entry name" value="CSD_2"/>
    <property type="match status" value="1"/>
</dbReference>
<evidence type="ECO:0000256" key="1">
    <source>
        <dbReference type="ARBA" id="ARBA00004496"/>
    </source>
</evidence>
<evidence type="ECO:0000256" key="6">
    <source>
        <dbReference type="ARBA" id="ARBA00023163"/>
    </source>
</evidence>
<name>A0A0B2BVG5_9SPHN</name>
<keyword evidence="2" id="KW-0963">Cytoplasm</keyword>
<dbReference type="Proteomes" id="UP000030988">
    <property type="component" value="Unassembled WGS sequence"/>
</dbReference>
<evidence type="ECO:0000313" key="8">
    <source>
        <dbReference type="EMBL" id="KHL25618.1"/>
    </source>
</evidence>
<dbReference type="GO" id="GO:0003677">
    <property type="term" value="F:DNA binding"/>
    <property type="evidence" value="ECO:0007669"/>
    <property type="project" value="UniProtKB-KW"/>
</dbReference>
<dbReference type="CDD" id="cd04458">
    <property type="entry name" value="CSP_CDS"/>
    <property type="match status" value="1"/>
</dbReference>
<feature type="domain" description="CSD" evidence="7">
    <location>
        <begin position="2"/>
        <end position="68"/>
    </location>
</feature>
<proteinExistence type="predicted"/>
<dbReference type="RefSeq" id="WP_039094141.1">
    <property type="nucleotide sequence ID" value="NZ_JTDN01000001.1"/>
</dbReference>
<dbReference type="GO" id="GO:0005829">
    <property type="term" value="C:cytosol"/>
    <property type="evidence" value="ECO:0007669"/>
    <property type="project" value="UniProtKB-ARBA"/>
</dbReference>
<keyword evidence="3" id="KW-0805">Transcription regulation</keyword>
<dbReference type="PIRSF" id="PIRSF002599">
    <property type="entry name" value="Cold_shock_A"/>
    <property type="match status" value="1"/>
</dbReference>
<dbReference type="OrthoDB" id="9791685at2"/>
<dbReference type="Gene3D" id="2.40.50.140">
    <property type="entry name" value="Nucleic acid-binding proteins"/>
    <property type="match status" value="1"/>
</dbReference>
<dbReference type="InterPro" id="IPR012340">
    <property type="entry name" value="NA-bd_OB-fold"/>
</dbReference>
<comment type="caution">
    <text evidence="8">The sequence shown here is derived from an EMBL/GenBank/DDBJ whole genome shotgun (WGS) entry which is preliminary data.</text>
</comment>
<dbReference type="InterPro" id="IPR002059">
    <property type="entry name" value="CSP_DNA-bd"/>
</dbReference>
<dbReference type="EMBL" id="JTDN01000001">
    <property type="protein sequence ID" value="KHL25618.1"/>
    <property type="molecule type" value="Genomic_DNA"/>
</dbReference>